<evidence type="ECO:0000313" key="5">
    <source>
        <dbReference type="EMBL" id="MTG87594.1"/>
    </source>
</evidence>
<proteinExistence type="predicted"/>
<feature type="DNA-binding region" description="H-T-H motif" evidence="2">
    <location>
        <begin position="41"/>
        <end position="60"/>
    </location>
</feature>
<dbReference type="InterPro" id="IPR036271">
    <property type="entry name" value="Tet_transcr_reg_TetR-rel_C_sf"/>
</dbReference>
<dbReference type="InterPro" id="IPR009057">
    <property type="entry name" value="Homeodomain-like_sf"/>
</dbReference>
<dbReference type="PANTHER" id="PTHR30055:SF226">
    <property type="entry name" value="HTH-TYPE TRANSCRIPTIONAL REGULATOR PKSA"/>
    <property type="match status" value="1"/>
</dbReference>
<dbReference type="SUPFAM" id="SSF48498">
    <property type="entry name" value="Tetracyclin repressor-like, C-terminal domain"/>
    <property type="match status" value="1"/>
</dbReference>
<dbReference type="SUPFAM" id="SSF46689">
    <property type="entry name" value="Homeodomain-like"/>
    <property type="match status" value="1"/>
</dbReference>
<dbReference type="InterPro" id="IPR045823">
    <property type="entry name" value="TetR_C_32"/>
</dbReference>
<keyword evidence="8" id="KW-1185">Reference proteome</keyword>
<name>A0A6N7ZDT3_9MICO</name>
<dbReference type="AlphaFoldDB" id="A0A6N7ZDT3"/>
<evidence type="ECO:0000313" key="7">
    <source>
        <dbReference type="Proteomes" id="UP000440668"/>
    </source>
</evidence>
<evidence type="ECO:0000259" key="4">
    <source>
        <dbReference type="PROSITE" id="PS50977"/>
    </source>
</evidence>
<comment type="caution">
    <text evidence="5">The sequence shown here is derived from an EMBL/GenBank/DDBJ whole genome shotgun (WGS) entry which is preliminary data.</text>
</comment>
<gene>
    <name evidence="5" type="ORF">GJV82_01285</name>
    <name evidence="6" type="ORF">GYH36_08355</name>
</gene>
<organism evidence="5 7">
    <name type="scientific">Cellulosimicrobium composti</name>
    <dbReference type="NCBI Taxonomy" id="2672572"/>
    <lineage>
        <taxon>Bacteria</taxon>
        <taxon>Bacillati</taxon>
        <taxon>Actinomycetota</taxon>
        <taxon>Actinomycetes</taxon>
        <taxon>Micrococcales</taxon>
        <taxon>Promicromonosporaceae</taxon>
        <taxon>Cellulosimicrobium</taxon>
    </lineage>
</organism>
<feature type="domain" description="HTH tetR-type" evidence="4">
    <location>
        <begin position="19"/>
        <end position="78"/>
    </location>
</feature>
<dbReference type="PANTHER" id="PTHR30055">
    <property type="entry name" value="HTH-TYPE TRANSCRIPTIONAL REGULATOR RUTR"/>
    <property type="match status" value="1"/>
</dbReference>
<dbReference type="Pfam" id="PF19344">
    <property type="entry name" value="TetR_C_32"/>
    <property type="match status" value="1"/>
</dbReference>
<dbReference type="Proteomes" id="UP000471672">
    <property type="component" value="Unassembled WGS sequence"/>
</dbReference>
<reference evidence="5 7" key="1">
    <citation type="submission" date="2019-11" db="EMBL/GenBank/DDBJ databases">
        <title>Cellulosimicrobium composti sp. nov. isolated from a compost.</title>
        <authorList>
            <person name="Yang Y."/>
        </authorList>
    </citation>
    <scope>NUCLEOTIDE SEQUENCE [LARGE SCALE GENOMIC DNA]</scope>
    <source>
        <strain evidence="5 7">BIT-GX5</strain>
    </source>
</reference>
<dbReference type="PROSITE" id="PS50977">
    <property type="entry name" value="HTH_TETR_2"/>
    <property type="match status" value="1"/>
</dbReference>
<accession>A0A6N7ZDT3</accession>
<dbReference type="Proteomes" id="UP000440668">
    <property type="component" value="Unassembled WGS sequence"/>
</dbReference>
<dbReference type="EMBL" id="JAAFAN010000022">
    <property type="protein sequence ID" value="NDO89473.1"/>
    <property type="molecule type" value="Genomic_DNA"/>
</dbReference>
<evidence type="ECO:0000256" key="1">
    <source>
        <dbReference type="ARBA" id="ARBA00023125"/>
    </source>
</evidence>
<keyword evidence="1 2" id="KW-0238">DNA-binding</keyword>
<dbReference type="Gene3D" id="1.10.357.10">
    <property type="entry name" value="Tetracycline Repressor, domain 2"/>
    <property type="match status" value="1"/>
</dbReference>
<dbReference type="GO" id="GO:0000976">
    <property type="term" value="F:transcription cis-regulatory region binding"/>
    <property type="evidence" value="ECO:0007669"/>
    <property type="project" value="TreeGrafter"/>
</dbReference>
<protein>
    <submittedName>
        <fullName evidence="5">TetR family transcriptional regulator</fullName>
    </submittedName>
</protein>
<evidence type="ECO:0000313" key="8">
    <source>
        <dbReference type="Proteomes" id="UP000471672"/>
    </source>
</evidence>
<reference evidence="6 8" key="3">
    <citation type="journal article" date="2021" name="Arch. Microbiol.">
        <title>Cellulosimicrobium fucosivorans sp. nov., isolated from San Elijo Lagoon, contains a fucose metabolic pathway linked to carotenoid production.</title>
        <authorList>
            <person name="Aviles F.A."/>
            <person name="Kyndt J.A."/>
        </authorList>
    </citation>
    <scope>NUCLEOTIDE SEQUENCE [LARGE SCALE GENOMIC DNA]</scope>
    <source>
        <strain evidence="6 8">SE3</strain>
    </source>
</reference>
<sequence length="268" mass="28328">MQPGAAVDGRSTRWDEHRAARRAELIRAASKAVHRGGPGVSMDEIAAASGTSKSIIYRYFDDKTGLQVALGAAVVGQMHDALTQAAEAAETPKRALRAMVGVYLEMIESSPNVYYFVTRTSAVAGTEEPAAQLAASGPATNGAAANRAPLAAFLDSVIELVAEPFARVTDVSAADAAAWAAGAVGFVRGAGEWWLAHRDRPDVPDREQLTERVAAWLWAGPVGVLSHSPAARTPDDRRAPTGARRDAARPDLDRPLHRAATSDLKETS</sequence>
<dbReference type="EMBL" id="WMKA01000002">
    <property type="protein sequence ID" value="MTG87594.1"/>
    <property type="molecule type" value="Genomic_DNA"/>
</dbReference>
<dbReference type="InterPro" id="IPR001647">
    <property type="entry name" value="HTH_TetR"/>
</dbReference>
<evidence type="ECO:0000256" key="2">
    <source>
        <dbReference type="PROSITE-ProRule" id="PRU00335"/>
    </source>
</evidence>
<feature type="compositionally biased region" description="Basic and acidic residues" evidence="3">
    <location>
        <begin position="233"/>
        <end position="256"/>
    </location>
</feature>
<feature type="region of interest" description="Disordered" evidence="3">
    <location>
        <begin position="225"/>
        <end position="268"/>
    </location>
</feature>
<dbReference type="GO" id="GO:0003700">
    <property type="term" value="F:DNA-binding transcription factor activity"/>
    <property type="evidence" value="ECO:0007669"/>
    <property type="project" value="TreeGrafter"/>
</dbReference>
<dbReference type="RefSeq" id="WP_162289617.1">
    <property type="nucleotide sequence ID" value="NZ_JAAFAN010000022.1"/>
</dbReference>
<evidence type="ECO:0000256" key="3">
    <source>
        <dbReference type="SAM" id="MobiDB-lite"/>
    </source>
</evidence>
<evidence type="ECO:0000313" key="6">
    <source>
        <dbReference type="EMBL" id="NDO89473.1"/>
    </source>
</evidence>
<reference evidence="6" key="2">
    <citation type="submission" date="2020-01" db="EMBL/GenBank/DDBJ databases">
        <authorList>
            <person name="Aviles F."/>
            <person name="Meyer T.E."/>
            <person name="Kyndt J.A."/>
        </authorList>
    </citation>
    <scope>NUCLEOTIDE SEQUENCE</scope>
    <source>
        <strain evidence="6">SE3</strain>
    </source>
</reference>
<dbReference type="Pfam" id="PF00440">
    <property type="entry name" value="TetR_N"/>
    <property type="match status" value="1"/>
</dbReference>
<dbReference type="InterPro" id="IPR050109">
    <property type="entry name" value="HTH-type_TetR-like_transc_reg"/>
</dbReference>